<dbReference type="GO" id="GO:0005198">
    <property type="term" value="F:structural molecule activity"/>
    <property type="evidence" value="ECO:0007669"/>
    <property type="project" value="InterPro"/>
</dbReference>
<evidence type="ECO:0000313" key="6">
    <source>
        <dbReference type="Proteomes" id="UP000007646"/>
    </source>
</evidence>
<dbReference type="HOGENOM" id="CLU_1312717_0_0_1"/>
<dbReference type="STRING" id="9785.ENSLAFP00000026674"/>
<reference evidence="5 6" key="1">
    <citation type="submission" date="2009-06" db="EMBL/GenBank/DDBJ databases">
        <title>The Genome Sequence of Loxodonta africana (African elephant).</title>
        <authorList>
            <person name="Di Palma F."/>
            <person name="Heiman D."/>
            <person name="Young S."/>
            <person name="Johnson J."/>
            <person name="Lander E.S."/>
            <person name="Lindblad-Toh K."/>
        </authorList>
    </citation>
    <scope>NUCLEOTIDE SEQUENCE [LARGE SCALE GENOMIC DNA]</scope>
    <source>
        <strain evidence="5 6">Isolate ISIS603380</strain>
    </source>
</reference>
<accession>G3UFR6</accession>
<reference evidence="5" key="3">
    <citation type="submission" date="2025-09" db="UniProtKB">
        <authorList>
            <consortium name="Ensembl"/>
        </authorList>
    </citation>
    <scope>IDENTIFICATION</scope>
    <source>
        <strain evidence="5">Isolate ISIS603380</strain>
    </source>
</reference>
<dbReference type="InterPro" id="IPR007951">
    <property type="entry name" value="KRTAP_PMG"/>
</dbReference>
<protein>
    <recommendedName>
        <fullName evidence="4">Keratin-associated protein</fullName>
    </recommendedName>
</protein>
<dbReference type="OMA" id="SFHNAPP"/>
<dbReference type="PANTHER" id="PTHR23260">
    <property type="entry name" value="KERATIN ASSOCIATED PROTEIN 3-3-RELATED"/>
    <property type="match status" value="1"/>
</dbReference>
<evidence type="ECO:0000313" key="5">
    <source>
        <dbReference type="Ensembl" id="ENSLAFP00000026674.1"/>
    </source>
</evidence>
<sequence length="213" mass="23358">WVFVTNSNQGLSNMSHSYCRSLGSFYNVPPLSTIVHGSNPVSFEDGFCLPSSYHGRTWLLENFQETCRERTSCQLKNCKQNLCREESCVQSSCLPRDVQTTCINSRPCERTTCQAGAASPASEWDPQSCQSEGSQQTSCVVRGYQPASYMARSCPTKTYVSKNCQTLECESSQSQSQESESSSCRPLALVSPGPQLLESSSTYEPTCCVTGGL</sequence>
<dbReference type="GeneTree" id="ENSGT00730000111539"/>
<comment type="similarity">
    <text evidence="3 4">Belongs to the PMG family.</text>
</comment>
<keyword evidence="2 4" id="KW-0416">Keratin</keyword>
<evidence type="ECO:0000256" key="3">
    <source>
        <dbReference type="ARBA" id="ARBA00034495"/>
    </source>
</evidence>
<dbReference type="FunCoup" id="G3UFR6">
    <property type="interactions" value="2"/>
</dbReference>
<gene>
    <name evidence="5" type="primary">KRTAP27-1</name>
</gene>
<dbReference type="Proteomes" id="UP000007646">
    <property type="component" value="Unassembled WGS sequence"/>
</dbReference>
<dbReference type="InterPro" id="IPR007659">
    <property type="entry name" value="Keratin_matx"/>
</dbReference>
<dbReference type="Ensembl" id="ENSLAFT00000014176.2">
    <property type="protein sequence ID" value="ENSLAFP00000026674.1"/>
    <property type="gene ID" value="ENSLAFG00000014177.2"/>
</dbReference>
<dbReference type="eggNOG" id="KOG4726">
    <property type="taxonomic scope" value="Eukaryota"/>
</dbReference>
<dbReference type="GO" id="GO:0005829">
    <property type="term" value="C:cytosol"/>
    <property type="evidence" value="ECO:0007669"/>
    <property type="project" value="UniProtKB-ARBA"/>
</dbReference>
<dbReference type="InParanoid" id="G3UFR6"/>
<dbReference type="AlphaFoldDB" id="G3UFR6"/>
<evidence type="ECO:0000256" key="1">
    <source>
        <dbReference type="ARBA" id="ARBA00022737"/>
    </source>
</evidence>
<dbReference type="Pfam" id="PF05287">
    <property type="entry name" value="PMG"/>
    <property type="match status" value="1"/>
</dbReference>
<name>G3UFR6_LOXAF</name>
<keyword evidence="1" id="KW-0677">Repeat</keyword>
<evidence type="ECO:0000256" key="4">
    <source>
        <dbReference type="RuleBase" id="RU369044"/>
    </source>
</evidence>
<proteinExistence type="inferred from homology"/>
<evidence type="ECO:0000256" key="2">
    <source>
        <dbReference type="ARBA" id="ARBA00022744"/>
    </source>
</evidence>
<reference evidence="5" key="2">
    <citation type="submission" date="2025-08" db="UniProtKB">
        <authorList>
            <consortium name="Ensembl"/>
        </authorList>
    </citation>
    <scope>IDENTIFICATION</scope>
    <source>
        <strain evidence="5">Isolate ISIS603380</strain>
    </source>
</reference>
<organism evidence="5 6">
    <name type="scientific">Loxodonta africana</name>
    <name type="common">African elephant</name>
    <dbReference type="NCBI Taxonomy" id="9785"/>
    <lineage>
        <taxon>Eukaryota</taxon>
        <taxon>Metazoa</taxon>
        <taxon>Chordata</taxon>
        <taxon>Craniata</taxon>
        <taxon>Vertebrata</taxon>
        <taxon>Euteleostomi</taxon>
        <taxon>Mammalia</taxon>
        <taxon>Eutheria</taxon>
        <taxon>Afrotheria</taxon>
        <taxon>Proboscidea</taxon>
        <taxon>Elephantidae</taxon>
        <taxon>Loxodonta</taxon>
    </lineage>
</organism>
<comment type="function">
    <text evidence="4">In the hair cortex, hair keratin intermediate filaments are embedded in an interfilamentous matrix, consisting of hair keratin-associated proteins (KRTAP), which are essential for the formation of a rigid and resistant hair shaft through their extensive disulfide bond cross-linking with abundant cysteine residues of hair keratins. The matrix proteins include the high-sulfur and high-glycine-tyrosine keratins.</text>
</comment>
<comment type="subunit">
    <text evidence="4">Interacts with hair keratins.</text>
</comment>
<dbReference type="PANTHER" id="PTHR23260:SF8">
    <property type="entry name" value="KERATIN-ASSOCIATED PROTEIN"/>
    <property type="match status" value="1"/>
</dbReference>
<dbReference type="GO" id="GO:0045095">
    <property type="term" value="C:keratin filament"/>
    <property type="evidence" value="ECO:0007669"/>
    <property type="project" value="UniProtKB-UniRule"/>
</dbReference>
<keyword evidence="6" id="KW-1185">Reference proteome</keyword>